<name>A0A382BWZ2_9ZZZZ</name>
<proteinExistence type="predicted"/>
<dbReference type="Gene3D" id="3.30.342.10">
    <property type="entry name" value="DNA Polymerase, chain B, domain 1"/>
    <property type="match status" value="1"/>
</dbReference>
<feature type="domain" description="DNA-directed DNA polymerase family B exonuclease" evidence="1">
    <location>
        <begin position="104"/>
        <end position="206"/>
    </location>
</feature>
<protein>
    <recommendedName>
        <fullName evidence="1">DNA-directed DNA polymerase family B exonuclease domain-containing protein</fullName>
    </recommendedName>
</protein>
<dbReference type="InterPro" id="IPR006133">
    <property type="entry name" value="DNA-dir_DNA_pol_B_exonuc"/>
</dbReference>
<evidence type="ECO:0000313" key="2">
    <source>
        <dbReference type="EMBL" id="SVB18134.1"/>
    </source>
</evidence>
<gene>
    <name evidence="2" type="ORF">METZ01_LOCUS170988</name>
</gene>
<reference evidence="2" key="1">
    <citation type="submission" date="2018-05" db="EMBL/GenBank/DDBJ databases">
        <authorList>
            <person name="Lanie J.A."/>
            <person name="Ng W.-L."/>
            <person name="Kazmierczak K.M."/>
            <person name="Andrzejewski T.M."/>
            <person name="Davidsen T.M."/>
            <person name="Wayne K.J."/>
            <person name="Tettelin H."/>
            <person name="Glass J.I."/>
            <person name="Rusch D."/>
            <person name="Podicherti R."/>
            <person name="Tsui H.-C.T."/>
            <person name="Winkler M.E."/>
        </authorList>
    </citation>
    <scope>NUCLEOTIDE SEQUENCE</scope>
</reference>
<dbReference type="SUPFAM" id="SSF53098">
    <property type="entry name" value="Ribonuclease H-like"/>
    <property type="match status" value="1"/>
</dbReference>
<dbReference type="PANTHER" id="PTHR10322:SF23">
    <property type="entry name" value="DNA POLYMERASE DELTA CATALYTIC SUBUNIT"/>
    <property type="match status" value="1"/>
</dbReference>
<feature type="non-terminal residue" evidence="2">
    <location>
        <position position="219"/>
    </location>
</feature>
<dbReference type="InterPro" id="IPR012337">
    <property type="entry name" value="RNaseH-like_sf"/>
</dbReference>
<evidence type="ECO:0000259" key="1">
    <source>
        <dbReference type="Pfam" id="PF03104"/>
    </source>
</evidence>
<organism evidence="2">
    <name type="scientific">marine metagenome</name>
    <dbReference type="NCBI Taxonomy" id="408172"/>
    <lineage>
        <taxon>unclassified sequences</taxon>
        <taxon>metagenomes</taxon>
        <taxon>ecological metagenomes</taxon>
    </lineage>
</organism>
<dbReference type="PANTHER" id="PTHR10322">
    <property type="entry name" value="DNA POLYMERASE CATALYTIC SUBUNIT"/>
    <property type="match status" value="1"/>
</dbReference>
<dbReference type="EMBL" id="UINC01031689">
    <property type="protein sequence ID" value="SVB18134.1"/>
    <property type="molecule type" value="Genomic_DNA"/>
</dbReference>
<sequence length="219" mass="25700">MKFYTSVLPYRGRLLVRGVDEDGTQKKYRINYKPSLFIPTVKESKYKTLDGRNVAKIKFSSIPETTKWINEYKEVANFEYFGNTRHQYPFIADEFPGKIDWDLSQIKLLSIDIECESENGFPSPDKADEPLICITVKDHTSKKIIVFGMGNFVNDREDVQYINCVTETGLAETFTKFWVEYNPNIITGWNVKFFDIPYLMNRFKYLLGDDWILQYSPWG</sequence>
<accession>A0A382BWZ2</accession>
<dbReference type="InterPro" id="IPR050240">
    <property type="entry name" value="DNA_pol_type-B"/>
</dbReference>
<dbReference type="AlphaFoldDB" id="A0A382BWZ2"/>
<dbReference type="Pfam" id="PF03104">
    <property type="entry name" value="DNA_pol_B_exo1"/>
    <property type="match status" value="1"/>
</dbReference>